<proteinExistence type="inferred from homology"/>
<dbReference type="InterPro" id="IPR036830">
    <property type="entry name" value="PP_kinase_middle_dom_sf"/>
</dbReference>
<keyword evidence="2 6" id="KW-0808">Transferase</keyword>
<dbReference type="InterPro" id="IPR036832">
    <property type="entry name" value="PPK_N_dom_sf"/>
</dbReference>
<evidence type="ECO:0000256" key="7">
    <source>
        <dbReference type="RuleBase" id="RU003800"/>
    </source>
</evidence>
<evidence type="ECO:0000256" key="2">
    <source>
        <dbReference type="ARBA" id="ARBA00022679"/>
    </source>
</evidence>
<dbReference type="Gene3D" id="3.30.1840.10">
    <property type="entry name" value="Polyphosphate kinase middle domain"/>
    <property type="match status" value="1"/>
</dbReference>
<keyword evidence="6" id="KW-0460">Magnesium</keyword>
<keyword evidence="1 6" id="KW-0597">Phosphoprotein</keyword>
<comment type="caution">
    <text evidence="12">The sequence shown here is derived from an EMBL/GenBank/DDBJ whole genome shotgun (WGS) entry which is preliminary data.</text>
</comment>
<dbReference type="HAMAP" id="MF_00347">
    <property type="entry name" value="Polyphosphate_kinase"/>
    <property type="match status" value="1"/>
</dbReference>
<dbReference type="Pfam" id="PF02503">
    <property type="entry name" value="PP_kinase"/>
    <property type="match status" value="1"/>
</dbReference>
<feature type="domain" description="Polyphosphate kinase N-terminal" evidence="9">
    <location>
        <begin position="5"/>
        <end position="103"/>
    </location>
</feature>
<evidence type="ECO:0000313" key="13">
    <source>
        <dbReference type="Proteomes" id="UP000016543"/>
    </source>
</evidence>
<evidence type="ECO:0000313" key="12">
    <source>
        <dbReference type="EMBL" id="EAQ33240.1"/>
    </source>
</evidence>
<comment type="PTM">
    <text evidence="6 7">An intermediate of this reaction is the autophosphorylated ppk in which a phosphate is covalently linked to a histidine residue through a N-P bond.</text>
</comment>
<evidence type="ECO:0000256" key="1">
    <source>
        <dbReference type="ARBA" id="ARBA00022553"/>
    </source>
</evidence>
<accession>A0ABM9WQT0</accession>
<feature type="binding site" evidence="6">
    <location>
        <position position="369"/>
    </location>
    <ligand>
        <name>Mg(2+)</name>
        <dbReference type="ChEBI" id="CHEBI:18420"/>
    </ligand>
</feature>
<evidence type="ECO:0000256" key="6">
    <source>
        <dbReference type="HAMAP-Rule" id="MF_00347"/>
    </source>
</evidence>
<feature type="binding site" evidence="6">
    <location>
        <position position="41"/>
    </location>
    <ligand>
        <name>ATP</name>
        <dbReference type="ChEBI" id="CHEBI:30616"/>
    </ligand>
</feature>
<dbReference type="Proteomes" id="UP000016543">
    <property type="component" value="Unassembled WGS sequence"/>
</dbReference>
<protein>
    <recommendedName>
        <fullName evidence="6 7">Polyphosphate kinase</fullName>
        <ecNumber evidence="6 7">2.7.4.1</ecNumber>
    </recommendedName>
    <alternativeName>
        <fullName evidence="6">ATP-polyphosphate phosphotransferase</fullName>
    </alternativeName>
    <alternativeName>
        <fullName evidence="6">Polyphosphoric acid kinase</fullName>
    </alternativeName>
</protein>
<keyword evidence="3 6" id="KW-0547">Nucleotide-binding</keyword>
<organism evidence="12 13">
    <name type="scientific">Idiomarina baltica OS145</name>
    <dbReference type="NCBI Taxonomy" id="314276"/>
    <lineage>
        <taxon>Bacteria</taxon>
        <taxon>Pseudomonadati</taxon>
        <taxon>Pseudomonadota</taxon>
        <taxon>Gammaproteobacteria</taxon>
        <taxon>Alteromonadales</taxon>
        <taxon>Idiomarinaceae</taxon>
        <taxon>Idiomarina</taxon>
    </lineage>
</organism>
<feature type="binding site" evidence="6">
    <location>
        <position position="558"/>
    </location>
    <ligand>
        <name>ATP</name>
        <dbReference type="ChEBI" id="CHEBI:30616"/>
    </ligand>
</feature>
<sequence length="691" mass="80929">MKFYFKELSWLSFNERVLQEANDEEVPVIERVRFLGIFSSNMDEFFQVRVADVRRRIFFAQTDAQRKDSERLLHLIQQKVVQLQEQFELIHRKVIKALRAENIIWASGEQVTEDEKAGLREYFDNKIKPQIVPILINDTTDLVKVINEDKTYLLAQLQQSGQRKYAAVQIPSHELSRFVILPKKRDSKLRKVLFLDDVVLLNLASLFKGIVPFQSIIAFSFKMTRDAEYRPSDDIEQSLLERMEEGLKQREKADPVRLVYDRAMPIHMLNLLSKKLHLNQYDAMVAGGRYRNTKDFLSFENLGGKKLEHPPIPALRHPRFEQADNVFDAIKRNDILLYYPYHRFAHFTEVIRQACYDPHVLKIHMCIYRVAPNSRIIHSLMEAVQNGKKVTVMVELQARFDEEANIEWAKELTESGVKVTFGLQGLKVHSKLLLIHRQEDHAIRRYGVIGTGNFHEKTAKLYTDFSLFTCHPEICSDIENVFNYLEQPYRFYPWHQLLVAPNNLRTRINELIEREINHAKNGKPAEIFLKLNNLVDNALIVQLYRASRAGVKIRCIVRGMCTLRPNVPKLSENIEIISIIDRFLEHARVYIFGNDGDTKVFISSADLMTRNVDHRVEVACPIYDHAAQQDILTIMDMQWNDNIKARRIDAEQVNEYVTPVSERGQIPRRKRLRSQLKIHEYFKNRAYDSNK</sequence>
<comment type="similarity">
    <text evidence="6 7">Belongs to the polyphosphate kinase 1 (PPK1) family.</text>
</comment>
<evidence type="ECO:0000256" key="4">
    <source>
        <dbReference type="ARBA" id="ARBA00022777"/>
    </source>
</evidence>
<dbReference type="Pfam" id="PF17941">
    <property type="entry name" value="PP_kinase_C_1"/>
    <property type="match status" value="1"/>
</dbReference>
<dbReference type="InterPro" id="IPR024953">
    <property type="entry name" value="PP_kinase_middle"/>
</dbReference>
<keyword evidence="13" id="KW-1185">Reference proteome</keyword>
<dbReference type="NCBIfam" id="TIGR03705">
    <property type="entry name" value="poly_P_kin"/>
    <property type="match status" value="1"/>
</dbReference>
<dbReference type="InterPro" id="IPR003414">
    <property type="entry name" value="PP_kinase"/>
</dbReference>
<gene>
    <name evidence="6" type="primary">ppk</name>
    <name evidence="12" type="ORF">OS145_02690</name>
</gene>
<feature type="domain" description="Polyphosphate kinase middle" evidence="8">
    <location>
        <begin position="115"/>
        <end position="299"/>
    </location>
</feature>
<dbReference type="GO" id="GO:0008976">
    <property type="term" value="F:polyphosphate kinase activity"/>
    <property type="evidence" value="ECO:0007669"/>
    <property type="project" value="UniProtKB-EC"/>
</dbReference>
<keyword evidence="4 6" id="KW-0418">Kinase</keyword>
<dbReference type="PANTHER" id="PTHR30218:SF0">
    <property type="entry name" value="POLYPHOSPHATE KINASE"/>
    <property type="match status" value="1"/>
</dbReference>
<dbReference type="PANTHER" id="PTHR30218">
    <property type="entry name" value="POLYPHOSPHATE KINASE"/>
    <property type="match status" value="1"/>
</dbReference>
<feature type="binding site" evidence="6">
    <location>
        <position position="399"/>
    </location>
    <ligand>
        <name>Mg(2+)</name>
        <dbReference type="ChEBI" id="CHEBI:18420"/>
    </ligand>
</feature>
<dbReference type="PIRSF" id="PIRSF015589">
    <property type="entry name" value="PP_kinase"/>
    <property type="match status" value="1"/>
</dbReference>
<dbReference type="Gene3D" id="3.30.870.10">
    <property type="entry name" value="Endonuclease Chain A"/>
    <property type="match status" value="2"/>
</dbReference>
<comment type="cofactor">
    <cofactor evidence="6">
        <name>Mg(2+)</name>
        <dbReference type="ChEBI" id="CHEBI:18420"/>
    </cofactor>
</comment>
<keyword evidence="6" id="KW-0479">Metal-binding</keyword>
<dbReference type="RefSeq" id="WP_006953968.1">
    <property type="nucleotide sequence ID" value="NZ_AAMX01000001.1"/>
</dbReference>
<dbReference type="Pfam" id="PF13090">
    <property type="entry name" value="PP_kinase_C"/>
    <property type="match status" value="1"/>
</dbReference>
<dbReference type="InterPro" id="IPR025200">
    <property type="entry name" value="PPK_C_dom2"/>
</dbReference>
<dbReference type="SUPFAM" id="SSF143724">
    <property type="entry name" value="PHP14-like"/>
    <property type="match status" value="1"/>
</dbReference>
<feature type="domain" description="Polyphosphate kinase C-terminal" evidence="11">
    <location>
        <begin position="325"/>
        <end position="489"/>
    </location>
</feature>
<dbReference type="InterPro" id="IPR025198">
    <property type="entry name" value="PPK_N_dom"/>
</dbReference>
<name>A0ABM9WQT0_9GAMM</name>
<evidence type="ECO:0000259" key="9">
    <source>
        <dbReference type="Pfam" id="PF13089"/>
    </source>
</evidence>
<evidence type="ECO:0000259" key="11">
    <source>
        <dbReference type="Pfam" id="PF17941"/>
    </source>
</evidence>
<feature type="domain" description="Polyphosphate kinase C-terminal" evidence="10">
    <location>
        <begin position="497"/>
        <end position="659"/>
    </location>
</feature>
<feature type="active site" description="Phosphohistidine intermediate" evidence="6">
    <location>
        <position position="429"/>
    </location>
</feature>
<dbReference type="NCBIfam" id="NF003917">
    <property type="entry name" value="PRK05443.1-1"/>
    <property type="match status" value="1"/>
</dbReference>
<comment type="catalytic activity">
    <reaction evidence="6 7">
        <text>[phosphate](n) + ATP = [phosphate](n+1) + ADP</text>
        <dbReference type="Rhea" id="RHEA:19573"/>
        <dbReference type="Rhea" id="RHEA-COMP:9859"/>
        <dbReference type="Rhea" id="RHEA-COMP:14280"/>
        <dbReference type="ChEBI" id="CHEBI:16838"/>
        <dbReference type="ChEBI" id="CHEBI:30616"/>
        <dbReference type="ChEBI" id="CHEBI:456216"/>
        <dbReference type="EC" id="2.7.4.1"/>
    </reaction>
</comment>
<dbReference type="EC" id="2.7.4.1" evidence="6 7"/>
<dbReference type="SUPFAM" id="SSF140356">
    <property type="entry name" value="PPK N-terminal domain-like"/>
    <property type="match status" value="1"/>
</dbReference>
<dbReference type="SUPFAM" id="SSF56024">
    <property type="entry name" value="Phospholipase D/nuclease"/>
    <property type="match status" value="2"/>
</dbReference>
<dbReference type="Gene3D" id="1.20.58.310">
    <property type="entry name" value="Polyphosphate kinase N-terminal domain"/>
    <property type="match status" value="1"/>
</dbReference>
<keyword evidence="5 6" id="KW-0067">ATP-binding</keyword>
<evidence type="ECO:0000256" key="3">
    <source>
        <dbReference type="ARBA" id="ARBA00022741"/>
    </source>
</evidence>
<evidence type="ECO:0000259" key="8">
    <source>
        <dbReference type="Pfam" id="PF02503"/>
    </source>
</evidence>
<dbReference type="EMBL" id="AAMX01000001">
    <property type="protein sequence ID" value="EAQ33240.1"/>
    <property type="molecule type" value="Genomic_DNA"/>
</dbReference>
<dbReference type="InterPro" id="IPR041108">
    <property type="entry name" value="PP_kinase_C_1"/>
</dbReference>
<feature type="binding site" evidence="6">
    <location>
        <position position="586"/>
    </location>
    <ligand>
        <name>ATP</name>
        <dbReference type="ChEBI" id="CHEBI:30616"/>
    </ligand>
</feature>
<feature type="binding site" evidence="6">
    <location>
        <position position="462"/>
    </location>
    <ligand>
        <name>ATP</name>
        <dbReference type="ChEBI" id="CHEBI:30616"/>
    </ligand>
</feature>
<comment type="function">
    <text evidence="6 7">Catalyzes the reversible transfer of the terminal phosphate of ATP to form a long-chain polyphosphate (polyP).</text>
</comment>
<dbReference type="Pfam" id="PF13089">
    <property type="entry name" value="PP_kinase_N"/>
    <property type="match status" value="1"/>
</dbReference>
<reference evidence="12 13" key="1">
    <citation type="submission" date="2006-01" db="EMBL/GenBank/DDBJ databases">
        <authorList>
            <person name="Brettar I."/>
            <person name="Hofle M."/>
            <person name="Ferriera S."/>
            <person name="Johnson J."/>
            <person name="Kravitz S."/>
            <person name="Halpern A."/>
            <person name="Remington K."/>
            <person name="Beeson K."/>
            <person name="Tran B."/>
            <person name="Rogers Y.-H."/>
            <person name="Friedman R."/>
            <person name="Venter J.C."/>
        </authorList>
    </citation>
    <scope>NUCLEOTIDE SEQUENCE [LARGE SCALE GENOMIC DNA]</scope>
    <source>
        <strain evidence="12 13">OS145</strain>
    </source>
</reference>
<evidence type="ECO:0000259" key="10">
    <source>
        <dbReference type="Pfam" id="PF13090"/>
    </source>
</evidence>
<evidence type="ECO:0000256" key="5">
    <source>
        <dbReference type="ARBA" id="ARBA00022840"/>
    </source>
</evidence>